<dbReference type="Proteomes" id="UP001157461">
    <property type="component" value="Unassembled WGS sequence"/>
</dbReference>
<evidence type="ECO:0000313" key="2">
    <source>
        <dbReference type="Proteomes" id="UP001157461"/>
    </source>
</evidence>
<organism evidence="1 2">
    <name type="scientific">Pseudomonas flavocrustae</name>
    <dbReference type="NCBI Taxonomy" id="2991719"/>
    <lineage>
        <taxon>Bacteria</taxon>
        <taxon>Pseudomonadati</taxon>
        <taxon>Pseudomonadota</taxon>
        <taxon>Gammaproteobacteria</taxon>
        <taxon>Pseudomonadales</taxon>
        <taxon>Pseudomonadaceae</taxon>
        <taxon>Pseudomonas</taxon>
    </lineage>
</organism>
<comment type="caution">
    <text evidence="1">The sequence shown here is derived from an EMBL/GenBank/DDBJ whole genome shotgun (WGS) entry which is preliminary data.</text>
</comment>
<keyword evidence="2" id="KW-1185">Reference proteome</keyword>
<reference evidence="1 2" key="1">
    <citation type="submission" date="2022-10" db="EMBL/GenBank/DDBJ databases">
        <title>A novel Pseudomonas species, isolated from Passiflora incarnata leaves.</title>
        <authorList>
            <person name="Cueva-Yesquen L.G."/>
            <person name="Fantinatti-Garboggini F."/>
        </authorList>
    </citation>
    <scope>NUCLEOTIDE SEQUENCE [LARGE SCALE GENOMIC DNA]</scope>
    <source>
        <strain evidence="1 2">CBMAI 2609</strain>
    </source>
</reference>
<dbReference type="RefSeq" id="WP_280307960.1">
    <property type="nucleotide sequence ID" value="NZ_JAPDIQ010000004.1"/>
</dbReference>
<protein>
    <submittedName>
        <fullName evidence="1">Uncharacterized protein</fullName>
    </submittedName>
</protein>
<accession>A0ABT6IIJ5</accession>
<gene>
    <name evidence="1" type="ORF">OMP44_10955</name>
</gene>
<name>A0ABT6IIJ5_9PSED</name>
<sequence length="68" mass="7213">MIATDAAQRINPVDGDVFVLPAGASIEDAEHLAEAIQAAKPGVRAVVVMGDLEHLDQAAMGRAGWYRR</sequence>
<proteinExistence type="predicted"/>
<evidence type="ECO:0000313" key="1">
    <source>
        <dbReference type="EMBL" id="MDH4763415.1"/>
    </source>
</evidence>
<dbReference type="EMBL" id="JAPDIQ010000004">
    <property type="protein sequence ID" value="MDH4763415.1"/>
    <property type="molecule type" value="Genomic_DNA"/>
</dbReference>